<protein>
    <submittedName>
        <fullName evidence="2">Uncharacterized protein</fullName>
    </submittedName>
</protein>
<gene>
    <name evidence="2" type="ORF">FGO68_gene6376</name>
</gene>
<accession>A0A8J8NCE2</accession>
<name>A0A8J8NCE2_HALGN</name>
<dbReference type="AlphaFoldDB" id="A0A8J8NCE2"/>
<evidence type="ECO:0000313" key="2">
    <source>
        <dbReference type="EMBL" id="TNV71890.1"/>
    </source>
</evidence>
<dbReference type="Proteomes" id="UP000785679">
    <property type="component" value="Unassembled WGS sequence"/>
</dbReference>
<reference evidence="2" key="1">
    <citation type="submission" date="2019-06" db="EMBL/GenBank/DDBJ databases">
        <authorList>
            <person name="Zheng W."/>
        </authorList>
    </citation>
    <scope>NUCLEOTIDE SEQUENCE</scope>
    <source>
        <strain evidence="2">QDHG01</strain>
    </source>
</reference>
<sequence>MRWEVLAFTTSVMLGIFWLPGYFKNKMHEGMTPNQNVQFNPVTMREPQVQRMDVNTLKNNYDQQMANAIRPHQAYQNMSYNGGVQEQPQQQDLPYQQSHTPYNQQQYQNYHPAQGQPAYPGQLSPYEQQQDEIQRRQFAMEVERLQLQSQMKNQQMEEAQKYGGLGGTHGYLK</sequence>
<evidence type="ECO:0000256" key="1">
    <source>
        <dbReference type="SAM" id="Phobius"/>
    </source>
</evidence>
<feature type="transmembrane region" description="Helical" evidence="1">
    <location>
        <begin position="6"/>
        <end position="23"/>
    </location>
</feature>
<comment type="caution">
    <text evidence="2">The sequence shown here is derived from an EMBL/GenBank/DDBJ whole genome shotgun (WGS) entry which is preliminary data.</text>
</comment>
<keyword evidence="1" id="KW-1133">Transmembrane helix</keyword>
<dbReference type="EMBL" id="RRYP01026036">
    <property type="protein sequence ID" value="TNV71890.1"/>
    <property type="molecule type" value="Genomic_DNA"/>
</dbReference>
<proteinExistence type="predicted"/>
<keyword evidence="3" id="KW-1185">Reference proteome</keyword>
<keyword evidence="1" id="KW-0472">Membrane</keyword>
<organism evidence="2 3">
    <name type="scientific">Halteria grandinella</name>
    <dbReference type="NCBI Taxonomy" id="5974"/>
    <lineage>
        <taxon>Eukaryota</taxon>
        <taxon>Sar</taxon>
        <taxon>Alveolata</taxon>
        <taxon>Ciliophora</taxon>
        <taxon>Intramacronucleata</taxon>
        <taxon>Spirotrichea</taxon>
        <taxon>Stichotrichia</taxon>
        <taxon>Sporadotrichida</taxon>
        <taxon>Halteriidae</taxon>
        <taxon>Halteria</taxon>
    </lineage>
</organism>
<keyword evidence="1" id="KW-0812">Transmembrane</keyword>
<evidence type="ECO:0000313" key="3">
    <source>
        <dbReference type="Proteomes" id="UP000785679"/>
    </source>
</evidence>